<reference evidence="1" key="1">
    <citation type="submission" date="2019-11" db="EMBL/GenBank/DDBJ databases">
        <title>Nori genome reveals adaptations in red seaweeds to the harsh intertidal environment.</title>
        <authorList>
            <person name="Wang D."/>
            <person name="Mao Y."/>
        </authorList>
    </citation>
    <scope>NUCLEOTIDE SEQUENCE</scope>
    <source>
        <tissue evidence="1">Gametophyte</tissue>
    </source>
</reference>
<name>A0ACC3BRU4_PYRYE</name>
<proteinExistence type="predicted"/>
<evidence type="ECO:0000313" key="1">
    <source>
        <dbReference type="EMBL" id="KAK1860465.1"/>
    </source>
</evidence>
<accession>A0ACC3BRU4</accession>
<organism evidence="1 2">
    <name type="scientific">Pyropia yezoensis</name>
    <name type="common">Susabi-nori</name>
    <name type="synonym">Porphyra yezoensis</name>
    <dbReference type="NCBI Taxonomy" id="2788"/>
    <lineage>
        <taxon>Eukaryota</taxon>
        <taxon>Rhodophyta</taxon>
        <taxon>Bangiophyceae</taxon>
        <taxon>Bangiales</taxon>
        <taxon>Bangiaceae</taxon>
        <taxon>Pyropia</taxon>
    </lineage>
</organism>
<gene>
    <name evidence="1" type="ORF">I4F81_003054</name>
</gene>
<comment type="caution">
    <text evidence="1">The sequence shown here is derived from an EMBL/GenBank/DDBJ whole genome shotgun (WGS) entry which is preliminary data.</text>
</comment>
<keyword evidence="2" id="KW-1185">Reference proteome</keyword>
<dbReference type="EMBL" id="CM020618">
    <property type="protein sequence ID" value="KAK1860465.1"/>
    <property type="molecule type" value="Genomic_DNA"/>
</dbReference>
<evidence type="ECO:0000313" key="2">
    <source>
        <dbReference type="Proteomes" id="UP000798662"/>
    </source>
</evidence>
<sequence>MAALWAAAVVVVVVTLLAAQSARRHHGGDFVAAGLATGNLTLLRAGLATLDWAVRVLRDVTAFEVGGGGDARHSVTFFFEAAARAALLLRDAGVCGGYRRERLEPLLRRLAVWAADVEGDSFKYQAQAGGEVVDGPECVSASSWFDRGALAPGRQRPEGASIMDVAPRPVAVLRRPVIPVSTPLSAILS</sequence>
<dbReference type="Proteomes" id="UP000798662">
    <property type="component" value="Chromosome 1"/>
</dbReference>
<protein>
    <submittedName>
        <fullName evidence="1">Uncharacterized protein</fullName>
    </submittedName>
</protein>